<dbReference type="InterPro" id="IPR001680">
    <property type="entry name" value="WD40_rpt"/>
</dbReference>
<dbReference type="GeneTree" id="ENSGT00390000003175"/>
<keyword evidence="4" id="KW-0813">Transport</keyword>
<reference evidence="21" key="1">
    <citation type="journal article" date="2006" name="Science">
        <title>Ancient noncoding elements conserved in the human genome.</title>
        <authorList>
            <person name="Venkatesh B."/>
            <person name="Kirkness E.F."/>
            <person name="Loh Y.H."/>
            <person name="Halpern A.L."/>
            <person name="Lee A.P."/>
            <person name="Johnson J."/>
            <person name="Dandona N."/>
            <person name="Viswanathan L.D."/>
            <person name="Tay A."/>
            <person name="Venter J.C."/>
            <person name="Strausberg R.L."/>
            <person name="Brenner S."/>
        </authorList>
    </citation>
    <scope>NUCLEOTIDE SEQUENCE [LARGE SCALE GENOMIC DNA]</scope>
</reference>
<evidence type="ECO:0000259" key="19">
    <source>
        <dbReference type="Pfam" id="PF12931"/>
    </source>
</evidence>
<keyword evidence="7" id="KW-0677">Repeat</keyword>
<sequence length="1106" mass="120796">MKLKQIERTAIQSWSPASHHPLYLATGTSAQQLDATFSTNAALEIFELDFSEPSLDTKLRGSLPATSRFHKLIWSNHDVGSDGVIAAGGDTGTVTLYNAEQILASGSDPIVGQSEKHTGPVRALDFNPFQNNLMASGASDSEIYIWDLNNFSTPMTPGAKSQPSEDISCVAWNRQVQHILASAHPSGRAVVWDLRKNEPIIKVSDHSNRMRCSGMAWNPEVATQLVLASEDDRMPVLQIWDLRFATSPLKMLESHHRGILSISWCQADAELLLSSAKDNRILCWNPNTGEVVYELPTSNQWCFDVQWCPRNPAVLSAASFDGRISVYSVMGGSLAAQKQSHIEKISSSFNNLDPFGTGQSLPPLDVPHKAGQASVVLPLKKPPKWIRRPIGASFSFGGKLITFSSPKPGPPQTQQPAPRQVFVSVVTTETEFLHRSSELQTALQSGAFVSYCQSKINAAPTEFEQSIWNFLKVNFEQDPRTKYLKLLGYNKEELGLRNNMCGFFPPDTDGLISQALLVGNFEGAVELCLKDERFADAIILAIAGGEDLLAQTQRRYFAKKKTKLSRLVSSVVTHNWRDIVQSCDLDNWKEALAALLTYAKPEEFPLLCDTLGFRLELESEKLCVQACLCYICSGNVEKLVECWVKTHESATPLALEDLVEKVMVLKRAIEILQGSEVSAEGPVFAKKLTQYASLLASQGSLEAAMSYLPTASNQLTILQLRDRLFHAQGEDQTGHQAPAFPFNRVATGKVRSASTPAPASTRQTPPQRGPQQPIQQVCEHWGDGGFHVPRPARPTISCRAFSFSAPLPGTPSWNPSNFGPAGYPSHSPLPGSGLTGPTLPIASLSGPTMPSYEPSNPLLSPSHPRPPPNFPGHPQMQPQHPTSLPGLQSPFLYPTGAGGPGVPSSKLLKSTTIPPPPSTGTESVGAVEVFCLNLPDNYAPPAPITAPVVNYTPDSQQHLLPQALGSQETNQGPPGAPKEANLQPLQQLPTEKIVKKQIPEEHMVLKMTLDRLVQRCLLSASDPQTKRKLDDAAKRLENLYDKLRDQSLSVHILSGLHEIVRNIEVKRYQNALAVHTQIVSSSNFSEISAFMPVLKVVVTIASKLNV</sequence>
<feature type="compositionally biased region" description="Low complexity" evidence="18">
    <location>
        <begin position="761"/>
        <end position="774"/>
    </location>
</feature>
<dbReference type="PROSITE" id="PS00678">
    <property type="entry name" value="WD_REPEATS_1"/>
    <property type="match status" value="1"/>
</dbReference>
<dbReference type="InterPro" id="IPR015943">
    <property type="entry name" value="WD40/YVTN_repeat-like_dom_sf"/>
</dbReference>
<evidence type="ECO:0000313" key="21">
    <source>
        <dbReference type="Proteomes" id="UP000314986"/>
    </source>
</evidence>
<keyword evidence="21" id="KW-1185">Reference proteome</keyword>
<dbReference type="Gene3D" id="2.130.10.10">
    <property type="entry name" value="YVTN repeat-like/Quinoprotein amine dehydrogenase"/>
    <property type="match status" value="1"/>
</dbReference>
<evidence type="ECO:0000256" key="15">
    <source>
        <dbReference type="ARBA" id="ARBA00041470"/>
    </source>
</evidence>
<dbReference type="GO" id="GO:0005789">
    <property type="term" value="C:endoplasmic reticulum membrane"/>
    <property type="evidence" value="ECO:0007669"/>
    <property type="project" value="UniProtKB-SubCell"/>
</dbReference>
<evidence type="ECO:0000256" key="3">
    <source>
        <dbReference type="ARBA" id="ARBA00009358"/>
    </source>
</evidence>
<feature type="repeat" description="WD" evidence="17">
    <location>
        <begin position="252"/>
        <end position="294"/>
    </location>
</feature>
<comment type="similarity">
    <text evidence="3">Belongs to the WD repeat SEC31 family.</text>
</comment>
<evidence type="ECO:0000256" key="10">
    <source>
        <dbReference type="ARBA" id="ARBA00022927"/>
    </source>
</evidence>
<dbReference type="GO" id="GO:0015031">
    <property type="term" value="P:protein transport"/>
    <property type="evidence" value="ECO:0007669"/>
    <property type="project" value="UniProtKB-KW"/>
</dbReference>
<dbReference type="InParanoid" id="A0A4W3I4E8"/>
<dbReference type="InterPro" id="IPR036322">
    <property type="entry name" value="WD40_repeat_dom_sf"/>
</dbReference>
<keyword evidence="11" id="KW-0472">Membrane</keyword>
<evidence type="ECO:0000256" key="4">
    <source>
        <dbReference type="ARBA" id="ARBA00022448"/>
    </source>
</evidence>
<evidence type="ECO:0000256" key="16">
    <source>
        <dbReference type="ARBA" id="ARBA00043112"/>
    </source>
</evidence>
<dbReference type="PANTHER" id="PTHR13923:SF22">
    <property type="entry name" value="PROTEIN TRANSPORT PROTEIN SEC31B"/>
    <property type="match status" value="1"/>
</dbReference>
<keyword evidence="12" id="KW-0968">Cytoplasmic vesicle</keyword>
<reference evidence="20" key="5">
    <citation type="submission" date="2025-09" db="UniProtKB">
        <authorList>
            <consortium name="Ensembl"/>
        </authorList>
    </citation>
    <scope>IDENTIFICATION</scope>
</reference>
<evidence type="ECO:0000256" key="14">
    <source>
        <dbReference type="ARBA" id="ARBA00039468"/>
    </source>
</evidence>
<accession>A0A4W3I4E8</accession>
<dbReference type="GO" id="GO:0090110">
    <property type="term" value="P:COPII-coated vesicle cargo loading"/>
    <property type="evidence" value="ECO:0007669"/>
    <property type="project" value="TreeGrafter"/>
</dbReference>
<evidence type="ECO:0000256" key="6">
    <source>
        <dbReference type="ARBA" id="ARBA00022574"/>
    </source>
</evidence>
<dbReference type="GO" id="GO:0005198">
    <property type="term" value="F:structural molecule activity"/>
    <property type="evidence" value="ECO:0007669"/>
    <property type="project" value="TreeGrafter"/>
</dbReference>
<evidence type="ECO:0000256" key="7">
    <source>
        <dbReference type="ARBA" id="ARBA00022737"/>
    </source>
</evidence>
<dbReference type="Gene3D" id="1.25.40.1030">
    <property type="match status" value="1"/>
</dbReference>
<dbReference type="AlphaFoldDB" id="A0A4W3I4E8"/>
<feature type="region of interest" description="Disordered" evidence="18">
    <location>
        <begin position="965"/>
        <end position="987"/>
    </location>
</feature>
<evidence type="ECO:0000256" key="12">
    <source>
        <dbReference type="ARBA" id="ARBA00023329"/>
    </source>
</evidence>
<dbReference type="SMART" id="SM00320">
    <property type="entry name" value="WD40"/>
    <property type="match status" value="6"/>
</dbReference>
<proteinExistence type="inferred from homology"/>
<dbReference type="Pfam" id="PF00400">
    <property type="entry name" value="WD40"/>
    <property type="match status" value="2"/>
</dbReference>
<evidence type="ECO:0000256" key="8">
    <source>
        <dbReference type="ARBA" id="ARBA00022824"/>
    </source>
</evidence>
<dbReference type="Gene3D" id="1.20.940.10">
    <property type="entry name" value="Functional domain of the splicing factor Prp18"/>
    <property type="match status" value="1"/>
</dbReference>
<feature type="compositionally biased region" description="Polar residues" evidence="18">
    <location>
        <begin position="876"/>
        <end position="886"/>
    </location>
</feature>
<dbReference type="InterPro" id="IPR019775">
    <property type="entry name" value="WD40_repeat_CS"/>
</dbReference>
<keyword evidence="6 17" id="KW-0853">WD repeat</keyword>
<evidence type="ECO:0000256" key="11">
    <source>
        <dbReference type="ARBA" id="ARBA00023136"/>
    </source>
</evidence>
<dbReference type="InterPro" id="IPR040251">
    <property type="entry name" value="SEC31-like"/>
</dbReference>
<keyword evidence="5" id="KW-0963">Cytoplasm</keyword>
<gene>
    <name evidence="20" type="primary">sec31b</name>
</gene>
<dbReference type="GO" id="GO:0030127">
    <property type="term" value="C:COPII vesicle coat"/>
    <property type="evidence" value="ECO:0007669"/>
    <property type="project" value="TreeGrafter"/>
</dbReference>
<reference evidence="20" key="4">
    <citation type="submission" date="2025-08" db="UniProtKB">
        <authorList>
            <consortium name="Ensembl"/>
        </authorList>
    </citation>
    <scope>IDENTIFICATION</scope>
</reference>
<reference evidence="21" key="3">
    <citation type="journal article" date="2014" name="Nature">
        <title>Elephant shark genome provides unique insights into gnathostome evolution.</title>
        <authorList>
            <consortium name="International Elephant Shark Genome Sequencing Consortium"/>
            <person name="Venkatesh B."/>
            <person name="Lee A.P."/>
            <person name="Ravi V."/>
            <person name="Maurya A.K."/>
            <person name="Lian M.M."/>
            <person name="Swann J.B."/>
            <person name="Ohta Y."/>
            <person name="Flajnik M.F."/>
            <person name="Sutoh Y."/>
            <person name="Kasahara M."/>
            <person name="Hoon S."/>
            <person name="Gangu V."/>
            <person name="Roy S.W."/>
            <person name="Irimia M."/>
            <person name="Korzh V."/>
            <person name="Kondrychyn I."/>
            <person name="Lim Z.W."/>
            <person name="Tay B.H."/>
            <person name="Tohari S."/>
            <person name="Kong K.W."/>
            <person name="Ho S."/>
            <person name="Lorente-Galdos B."/>
            <person name="Quilez J."/>
            <person name="Marques-Bonet T."/>
            <person name="Raney B.J."/>
            <person name="Ingham P.W."/>
            <person name="Tay A."/>
            <person name="Hillier L.W."/>
            <person name="Minx P."/>
            <person name="Boehm T."/>
            <person name="Wilson R.K."/>
            <person name="Brenner S."/>
            <person name="Warren W.C."/>
        </authorList>
    </citation>
    <scope>NUCLEOTIDE SEQUENCE [LARGE SCALE GENOMIC DNA]</scope>
</reference>
<name>A0A4W3I4E8_CALMI</name>
<dbReference type="InterPro" id="IPR024298">
    <property type="entry name" value="Sec16_Sec23-bd"/>
</dbReference>
<organism evidence="20 21">
    <name type="scientific">Callorhinchus milii</name>
    <name type="common">Ghost shark</name>
    <dbReference type="NCBI Taxonomy" id="7868"/>
    <lineage>
        <taxon>Eukaryota</taxon>
        <taxon>Metazoa</taxon>
        <taxon>Chordata</taxon>
        <taxon>Craniata</taxon>
        <taxon>Vertebrata</taxon>
        <taxon>Chondrichthyes</taxon>
        <taxon>Holocephali</taxon>
        <taxon>Chimaeriformes</taxon>
        <taxon>Callorhinchidae</taxon>
        <taxon>Callorhinchus</taxon>
    </lineage>
</organism>
<evidence type="ECO:0000256" key="13">
    <source>
        <dbReference type="ARBA" id="ARBA00025471"/>
    </source>
</evidence>
<dbReference type="OMA" id="AQWAFGG"/>
<feature type="region of interest" description="Disordered" evidence="18">
    <location>
        <begin position="824"/>
        <end position="922"/>
    </location>
</feature>
<feature type="domain" description="Sec16 Sec23-binding" evidence="19">
    <location>
        <begin position="512"/>
        <end position="726"/>
    </location>
</feature>
<evidence type="ECO:0000256" key="1">
    <source>
        <dbReference type="ARBA" id="ARBA00004299"/>
    </source>
</evidence>
<feature type="repeat" description="WD" evidence="17">
    <location>
        <begin position="114"/>
        <end position="156"/>
    </location>
</feature>
<dbReference type="FunFam" id="2.130.10.10:FF:000009">
    <property type="entry name" value="Protein transport protein Sec31A isoform A"/>
    <property type="match status" value="1"/>
</dbReference>
<comment type="function">
    <text evidence="13">Component of the coat protein complex II (COPII) which promotes the formation of transport vesicles from the endoplasmic reticulum (ER). The coat has two main functions, the physical deformation of the endoplasmic reticulum membrane into vesicles and the selection of cargo molecules.</text>
</comment>
<protein>
    <recommendedName>
        <fullName evidence="14">Protein transport protein Sec31A</fullName>
    </recommendedName>
    <alternativeName>
        <fullName evidence="16">SEC31-like protein 1</fullName>
    </alternativeName>
    <alternativeName>
        <fullName evidence="15">SEC31-related protein A</fullName>
    </alternativeName>
</protein>
<dbReference type="PANTHER" id="PTHR13923">
    <property type="entry name" value="SEC31-RELATED PROTEIN"/>
    <property type="match status" value="1"/>
</dbReference>
<dbReference type="Pfam" id="PF12931">
    <property type="entry name" value="TPR_Sec16"/>
    <property type="match status" value="1"/>
</dbReference>
<keyword evidence="10" id="KW-0653">Protein transport</keyword>
<dbReference type="Ensembl" id="ENSCMIT00000022323.1">
    <property type="protein sequence ID" value="ENSCMIP00000021937.1"/>
    <property type="gene ID" value="ENSCMIG00000009933.1"/>
</dbReference>
<dbReference type="FunFam" id="1.20.940.10:FF:000001">
    <property type="entry name" value="Protein transport protein Sec31A isoform A"/>
    <property type="match status" value="1"/>
</dbReference>
<dbReference type="GO" id="GO:0007029">
    <property type="term" value="P:endoplasmic reticulum organization"/>
    <property type="evidence" value="ECO:0007669"/>
    <property type="project" value="TreeGrafter"/>
</dbReference>
<evidence type="ECO:0000256" key="18">
    <source>
        <dbReference type="SAM" id="MobiDB-lite"/>
    </source>
</evidence>
<keyword evidence="8" id="KW-0256">Endoplasmic reticulum</keyword>
<dbReference type="Proteomes" id="UP000314986">
    <property type="component" value="Unassembled WGS sequence"/>
</dbReference>
<dbReference type="SUPFAM" id="SSF50978">
    <property type="entry name" value="WD40 repeat-like"/>
    <property type="match status" value="1"/>
</dbReference>
<evidence type="ECO:0000256" key="9">
    <source>
        <dbReference type="ARBA" id="ARBA00022892"/>
    </source>
</evidence>
<keyword evidence="9" id="KW-0931">ER-Golgi transport</keyword>
<reference evidence="21" key="2">
    <citation type="journal article" date="2007" name="PLoS Biol.">
        <title>Survey sequencing and comparative analysis of the elephant shark (Callorhinchus milii) genome.</title>
        <authorList>
            <person name="Venkatesh B."/>
            <person name="Kirkness E.F."/>
            <person name="Loh Y.H."/>
            <person name="Halpern A.L."/>
            <person name="Lee A.P."/>
            <person name="Johnson J."/>
            <person name="Dandona N."/>
            <person name="Viswanathan L.D."/>
            <person name="Tay A."/>
            <person name="Venter J.C."/>
            <person name="Strausberg R.L."/>
            <person name="Brenner S."/>
        </authorList>
    </citation>
    <scope>NUCLEOTIDE SEQUENCE [LARGE SCALE GENOMIC DNA]</scope>
</reference>
<dbReference type="STRING" id="7868.ENSCMIP00000021937"/>
<comment type="subcellular location">
    <subcellularLocation>
        <location evidence="1">Cytoplasmic vesicle</location>
        <location evidence="1">COPII-coated vesicle membrane</location>
        <topology evidence="1">Peripheral membrane protein</topology>
        <orientation evidence="1">Cytoplasmic side</orientation>
    </subcellularLocation>
    <subcellularLocation>
        <location evidence="2">Endoplasmic reticulum membrane</location>
        <topology evidence="2">Peripheral membrane protein</topology>
    </subcellularLocation>
</comment>
<dbReference type="PROSITE" id="PS50294">
    <property type="entry name" value="WD_REPEATS_REGION"/>
    <property type="match status" value="1"/>
</dbReference>
<evidence type="ECO:0000256" key="2">
    <source>
        <dbReference type="ARBA" id="ARBA00004406"/>
    </source>
</evidence>
<evidence type="ECO:0000256" key="5">
    <source>
        <dbReference type="ARBA" id="ARBA00022490"/>
    </source>
</evidence>
<evidence type="ECO:0000256" key="17">
    <source>
        <dbReference type="PROSITE-ProRule" id="PRU00221"/>
    </source>
</evidence>
<evidence type="ECO:0000313" key="20">
    <source>
        <dbReference type="Ensembl" id="ENSCMIP00000021937.1"/>
    </source>
</evidence>
<feature type="region of interest" description="Disordered" evidence="18">
    <location>
        <begin position="749"/>
        <end position="774"/>
    </location>
</feature>
<dbReference type="GO" id="GO:0070971">
    <property type="term" value="C:endoplasmic reticulum exit site"/>
    <property type="evidence" value="ECO:0007669"/>
    <property type="project" value="TreeGrafter"/>
</dbReference>
<dbReference type="PROSITE" id="PS50082">
    <property type="entry name" value="WD_REPEATS_2"/>
    <property type="match status" value="2"/>
</dbReference>